<feature type="transmembrane region" description="Helical" evidence="10">
    <location>
        <begin position="348"/>
        <end position="372"/>
    </location>
</feature>
<feature type="transmembrane region" description="Helical" evidence="10">
    <location>
        <begin position="384"/>
        <end position="405"/>
    </location>
</feature>
<keyword evidence="7" id="KW-0406">Ion transport</keyword>
<feature type="transmembrane region" description="Helical" evidence="10">
    <location>
        <begin position="83"/>
        <end position="102"/>
    </location>
</feature>
<comment type="subcellular location">
    <subcellularLocation>
        <location evidence="1">Cell inner membrane</location>
        <topology evidence="1">Multi-pass membrane protein</topology>
    </subcellularLocation>
</comment>
<keyword evidence="4" id="KW-1003">Cell membrane</keyword>
<sequence length="457" mass="48304">MREIYKLAIPLGLANLLMLANTIVDTIMLGAVGAEALAGATLGIQLFLLLVVFGDGVVLAFAPAYTQSLGADDKPGRAAVMRGTILVCLGLSFVSIGIMYAAEHLFVFFGIDAELSSISGDYNRIAALSVFPMLLSIAGWELASAHDKASCVLVASILGFLANVVLNWVFIYGNLGFTAMGVTGASLATLISSLIILGTIATYLRKELRVLFGHKVTLSVSLKSAVQVLKLGAPIGVIEIATVGFFASSTYLISIYGADVLAAHAIAYQVTELAIVFVLGFGEAATIKIGLLFGTLRGPDIKEMVHNLISGCIFISLLLCVLMIVFASGIPKLYFGFEPSSLERSQSLATQLILIGATFTILDALQIVYLGILRGLQDTAIPMMYVLLGYWVVGVPAGLLLSGPIGLGSQGIWYGLTIGLLAVCVGLFWRLKKRIAEVMEMPLASNGNGILNAEHFS</sequence>
<dbReference type="GO" id="GO:0015297">
    <property type="term" value="F:antiporter activity"/>
    <property type="evidence" value="ECO:0007669"/>
    <property type="project" value="UniProtKB-KW"/>
</dbReference>
<dbReference type="AlphaFoldDB" id="A0A7Y7WAN4"/>
<feature type="transmembrane region" description="Helical" evidence="10">
    <location>
        <begin position="411"/>
        <end position="431"/>
    </location>
</feature>
<evidence type="ECO:0000313" key="12">
    <source>
        <dbReference type="Proteomes" id="UP000582981"/>
    </source>
</evidence>
<dbReference type="InterPro" id="IPR050222">
    <property type="entry name" value="MATE_MdtK"/>
</dbReference>
<dbReference type="Proteomes" id="UP000582981">
    <property type="component" value="Unassembled WGS sequence"/>
</dbReference>
<feature type="transmembrane region" description="Helical" evidence="10">
    <location>
        <begin position="308"/>
        <end position="328"/>
    </location>
</feature>
<organism evidence="11 12">
    <name type="scientific">Pseudomonas gingeri</name>
    <dbReference type="NCBI Taxonomy" id="117681"/>
    <lineage>
        <taxon>Bacteria</taxon>
        <taxon>Pseudomonadati</taxon>
        <taxon>Pseudomonadota</taxon>
        <taxon>Gammaproteobacteria</taxon>
        <taxon>Pseudomonadales</taxon>
        <taxon>Pseudomonadaceae</taxon>
        <taxon>Pseudomonas</taxon>
    </lineage>
</organism>
<dbReference type="NCBIfam" id="TIGR00797">
    <property type="entry name" value="matE"/>
    <property type="match status" value="1"/>
</dbReference>
<dbReference type="EMBL" id="JACAPU010000007">
    <property type="protein sequence ID" value="NWB45865.1"/>
    <property type="molecule type" value="Genomic_DNA"/>
</dbReference>
<dbReference type="PANTHER" id="PTHR43298">
    <property type="entry name" value="MULTIDRUG RESISTANCE PROTEIN NORM-RELATED"/>
    <property type="match status" value="1"/>
</dbReference>
<protein>
    <recommendedName>
        <fullName evidence="9">Multidrug-efflux transporter</fullName>
    </recommendedName>
</protein>
<feature type="transmembrane region" description="Helical" evidence="10">
    <location>
        <begin position="177"/>
        <end position="204"/>
    </location>
</feature>
<keyword evidence="5 10" id="KW-0812">Transmembrane</keyword>
<evidence type="ECO:0000256" key="3">
    <source>
        <dbReference type="ARBA" id="ARBA00022449"/>
    </source>
</evidence>
<proteinExistence type="predicted"/>
<name>A0A7Y7WAN4_9PSED</name>
<evidence type="ECO:0000256" key="5">
    <source>
        <dbReference type="ARBA" id="ARBA00022692"/>
    </source>
</evidence>
<dbReference type="InterPro" id="IPR048279">
    <property type="entry name" value="MdtK-like"/>
</dbReference>
<evidence type="ECO:0000256" key="2">
    <source>
        <dbReference type="ARBA" id="ARBA00022448"/>
    </source>
</evidence>
<evidence type="ECO:0000256" key="7">
    <source>
        <dbReference type="ARBA" id="ARBA00023065"/>
    </source>
</evidence>
<dbReference type="RefSeq" id="WP_177143505.1">
    <property type="nucleotide sequence ID" value="NZ_JACAPU010000007.1"/>
</dbReference>
<evidence type="ECO:0000256" key="10">
    <source>
        <dbReference type="SAM" id="Phobius"/>
    </source>
</evidence>
<keyword evidence="2" id="KW-0813">Transport</keyword>
<dbReference type="GO" id="GO:0042910">
    <property type="term" value="F:xenobiotic transmembrane transporter activity"/>
    <property type="evidence" value="ECO:0007669"/>
    <property type="project" value="InterPro"/>
</dbReference>
<reference evidence="11 12" key="1">
    <citation type="submission" date="2020-04" db="EMBL/GenBank/DDBJ databases">
        <title>Molecular characterization of pseudomonads from Agaricus bisporus reveal novel blotch 2 pathogens in Western Europe.</title>
        <authorList>
            <person name="Taparia T."/>
            <person name="Krijger M."/>
            <person name="Haynes E."/>
            <person name="Elpinstone J.G."/>
            <person name="Noble R."/>
            <person name="Van Der Wolf J."/>
        </authorList>
    </citation>
    <scope>NUCLEOTIDE SEQUENCE [LARGE SCALE GENOMIC DNA]</scope>
    <source>
        <strain evidence="11 12">F1001</strain>
    </source>
</reference>
<feature type="transmembrane region" description="Helical" evidence="10">
    <location>
        <begin position="152"/>
        <end position="171"/>
    </location>
</feature>
<evidence type="ECO:0000256" key="8">
    <source>
        <dbReference type="ARBA" id="ARBA00023136"/>
    </source>
</evidence>
<evidence type="ECO:0000256" key="1">
    <source>
        <dbReference type="ARBA" id="ARBA00004429"/>
    </source>
</evidence>
<gene>
    <name evidence="11" type="ORF">HX829_05110</name>
</gene>
<keyword evidence="8 10" id="KW-0472">Membrane</keyword>
<feature type="transmembrane region" description="Helical" evidence="10">
    <location>
        <begin position="122"/>
        <end position="140"/>
    </location>
</feature>
<evidence type="ECO:0000313" key="11">
    <source>
        <dbReference type="EMBL" id="NWB45865.1"/>
    </source>
</evidence>
<evidence type="ECO:0000256" key="4">
    <source>
        <dbReference type="ARBA" id="ARBA00022475"/>
    </source>
</evidence>
<dbReference type="Pfam" id="PF01554">
    <property type="entry name" value="MatE"/>
    <property type="match status" value="2"/>
</dbReference>
<feature type="transmembrane region" description="Helical" evidence="10">
    <location>
        <begin position="7"/>
        <end position="31"/>
    </location>
</feature>
<dbReference type="PANTHER" id="PTHR43298:SF2">
    <property type="entry name" value="FMN_FAD EXPORTER YEEO-RELATED"/>
    <property type="match status" value="1"/>
</dbReference>
<feature type="transmembrane region" description="Helical" evidence="10">
    <location>
        <begin position="273"/>
        <end position="296"/>
    </location>
</feature>
<comment type="caution">
    <text evidence="11">The sequence shown here is derived from an EMBL/GenBank/DDBJ whole genome shotgun (WGS) entry which is preliminary data.</text>
</comment>
<dbReference type="GO" id="GO:0005886">
    <property type="term" value="C:plasma membrane"/>
    <property type="evidence" value="ECO:0007669"/>
    <property type="project" value="UniProtKB-SubCell"/>
</dbReference>
<evidence type="ECO:0000256" key="6">
    <source>
        <dbReference type="ARBA" id="ARBA00022989"/>
    </source>
</evidence>
<keyword evidence="3" id="KW-0050">Antiport</keyword>
<evidence type="ECO:0000256" key="9">
    <source>
        <dbReference type="ARBA" id="ARBA00031636"/>
    </source>
</evidence>
<keyword evidence="6 10" id="KW-1133">Transmembrane helix</keyword>
<feature type="transmembrane region" description="Helical" evidence="10">
    <location>
        <begin position="231"/>
        <end position="253"/>
    </location>
</feature>
<dbReference type="PIRSF" id="PIRSF006603">
    <property type="entry name" value="DinF"/>
    <property type="match status" value="1"/>
</dbReference>
<dbReference type="GO" id="GO:0006811">
    <property type="term" value="P:monoatomic ion transport"/>
    <property type="evidence" value="ECO:0007669"/>
    <property type="project" value="UniProtKB-KW"/>
</dbReference>
<accession>A0A7Y7WAN4</accession>
<dbReference type="InterPro" id="IPR002528">
    <property type="entry name" value="MATE_fam"/>
</dbReference>
<feature type="transmembrane region" description="Helical" evidence="10">
    <location>
        <begin position="37"/>
        <end position="62"/>
    </location>
</feature>